<evidence type="ECO:0000313" key="2">
    <source>
        <dbReference type="EMBL" id="MCM4082094.1"/>
    </source>
</evidence>
<keyword evidence="1" id="KW-0812">Transmembrane</keyword>
<sequence length="193" mass="19513">MPHDWRDSLRFAADLALLGILVTLACLPVVTAGAALGAGSAALHRLLSIGRWPTAAECWVDFRTRLVPGLFAGPLVLAAGWLVVVDVAALRRGDVPGGAAVVAAVLLAAALGAGFAALVVGLAGSPAPHSVRRAGALAAGRPQALAATTGVVLVVAALAAFVHPVLLPVLAGFALFAVHAVLFRLNRLEGVRR</sequence>
<comment type="caution">
    <text evidence="2">The sequence shown here is derived from an EMBL/GenBank/DDBJ whole genome shotgun (WGS) entry which is preliminary data.</text>
</comment>
<evidence type="ECO:0008006" key="4">
    <source>
        <dbReference type="Google" id="ProtNLM"/>
    </source>
</evidence>
<reference evidence="2 3" key="1">
    <citation type="submission" date="2022-06" db="EMBL/GenBank/DDBJ databases">
        <title>Actinoplanes abujensis sp. nov., isolated from Nigerian arid soil.</title>
        <authorList>
            <person name="Ding P."/>
        </authorList>
    </citation>
    <scope>NUCLEOTIDE SEQUENCE [LARGE SCALE GENOMIC DNA]</scope>
    <source>
        <strain evidence="3">TRM88002</strain>
    </source>
</reference>
<feature type="transmembrane region" description="Helical" evidence="1">
    <location>
        <begin position="15"/>
        <end position="43"/>
    </location>
</feature>
<dbReference type="Proteomes" id="UP001523216">
    <property type="component" value="Unassembled WGS sequence"/>
</dbReference>
<keyword evidence="1" id="KW-1133">Transmembrane helix</keyword>
<feature type="transmembrane region" description="Helical" evidence="1">
    <location>
        <begin position="167"/>
        <end position="185"/>
    </location>
</feature>
<keyword evidence="1" id="KW-0472">Membrane</keyword>
<evidence type="ECO:0000256" key="1">
    <source>
        <dbReference type="SAM" id="Phobius"/>
    </source>
</evidence>
<protein>
    <recommendedName>
        <fullName evidence="4">DUF624 domain-containing protein</fullName>
    </recommendedName>
</protein>
<evidence type="ECO:0000313" key="3">
    <source>
        <dbReference type="Proteomes" id="UP001523216"/>
    </source>
</evidence>
<feature type="transmembrane region" description="Helical" evidence="1">
    <location>
        <begin position="144"/>
        <end position="161"/>
    </location>
</feature>
<dbReference type="PROSITE" id="PS51257">
    <property type="entry name" value="PROKAR_LIPOPROTEIN"/>
    <property type="match status" value="1"/>
</dbReference>
<gene>
    <name evidence="2" type="ORF">LXN57_31465</name>
</gene>
<keyword evidence="3" id="KW-1185">Reference proteome</keyword>
<feature type="transmembrane region" description="Helical" evidence="1">
    <location>
        <begin position="64"/>
        <end position="85"/>
    </location>
</feature>
<name>A0ABT0Y7T0_9ACTN</name>
<proteinExistence type="predicted"/>
<accession>A0ABT0Y7T0</accession>
<organism evidence="2 3">
    <name type="scientific">Paractinoplanes hotanensis</name>
    <dbReference type="NCBI Taxonomy" id="2906497"/>
    <lineage>
        <taxon>Bacteria</taxon>
        <taxon>Bacillati</taxon>
        <taxon>Actinomycetota</taxon>
        <taxon>Actinomycetes</taxon>
        <taxon>Micromonosporales</taxon>
        <taxon>Micromonosporaceae</taxon>
        <taxon>Paractinoplanes</taxon>
    </lineage>
</organism>
<feature type="transmembrane region" description="Helical" evidence="1">
    <location>
        <begin position="97"/>
        <end position="123"/>
    </location>
</feature>
<dbReference type="EMBL" id="JAMQOL010000046">
    <property type="protein sequence ID" value="MCM4082094.1"/>
    <property type="molecule type" value="Genomic_DNA"/>
</dbReference>
<dbReference type="RefSeq" id="WP_251801814.1">
    <property type="nucleotide sequence ID" value="NZ_JAMQOL010000046.1"/>
</dbReference>